<dbReference type="GO" id="GO:0006457">
    <property type="term" value="P:protein folding"/>
    <property type="evidence" value="ECO:0007669"/>
    <property type="project" value="InterPro"/>
</dbReference>
<dbReference type="FunFam" id="2.30.22.10:FF:000001">
    <property type="entry name" value="Protein GrpE"/>
    <property type="match status" value="1"/>
</dbReference>
<evidence type="ECO:0000256" key="1">
    <source>
        <dbReference type="ARBA" id="ARBA00004496"/>
    </source>
</evidence>
<dbReference type="Gene3D" id="3.90.20.20">
    <property type="match status" value="1"/>
</dbReference>
<evidence type="ECO:0000256" key="12">
    <source>
        <dbReference type="RuleBase" id="RU004478"/>
    </source>
</evidence>
<keyword evidence="16" id="KW-1185">Reference proteome</keyword>
<evidence type="ECO:0000256" key="5">
    <source>
        <dbReference type="ARBA" id="ARBA00023016"/>
    </source>
</evidence>
<dbReference type="GO" id="GO:0051082">
    <property type="term" value="F:unfolded protein binding"/>
    <property type="evidence" value="ECO:0007669"/>
    <property type="project" value="TreeGrafter"/>
</dbReference>
<comment type="subunit">
    <text evidence="3 10">Homodimer.</text>
</comment>
<comment type="similarity">
    <text evidence="2 10 12">Belongs to the GrpE family.</text>
</comment>
<evidence type="ECO:0000256" key="9">
    <source>
        <dbReference type="ARBA" id="ARBA00076414"/>
    </source>
</evidence>
<comment type="function">
    <text evidence="7 10 11">Participates actively in the response to hyperosmotic and heat shock by preventing the aggregation of stress-denatured proteins, in association with DnaK and GrpE. It is the nucleotide exchange factor for DnaK and may function as a thermosensor. Unfolded proteins bind initially to DnaJ; upon interaction with the DnaJ-bound protein, DnaK hydrolyzes its bound ATP, resulting in the formation of a stable complex. GrpE releases ADP from DnaK; ATP binding to DnaK triggers the release of the substrate protein, thus completing the reaction cycle. Several rounds of ATP-dependent interactions between DnaJ, DnaK and GrpE are required for fully efficient folding.</text>
</comment>
<dbReference type="Gene3D" id="2.30.22.10">
    <property type="entry name" value="Head domain of nucleotide exchange factor GrpE"/>
    <property type="match status" value="1"/>
</dbReference>
<dbReference type="GO" id="GO:0000774">
    <property type="term" value="F:adenyl-nucleotide exchange factor activity"/>
    <property type="evidence" value="ECO:0007669"/>
    <property type="project" value="InterPro"/>
</dbReference>
<dbReference type="eggNOG" id="COG0576">
    <property type="taxonomic scope" value="Bacteria"/>
</dbReference>
<keyword evidence="13" id="KW-0175">Coiled coil</keyword>
<organism evidence="15 16">
    <name type="scientific">Isosphaera pallida (strain ATCC 43644 / DSM 9630 / IS1B)</name>
    <dbReference type="NCBI Taxonomy" id="575540"/>
    <lineage>
        <taxon>Bacteria</taxon>
        <taxon>Pseudomonadati</taxon>
        <taxon>Planctomycetota</taxon>
        <taxon>Planctomycetia</taxon>
        <taxon>Isosphaerales</taxon>
        <taxon>Isosphaeraceae</taxon>
        <taxon>Isosphaera</taxon>
    </lineage>
</organism>
<evidence type="ECO:0000256" key="3">
    <source>
        <dbReference type="ARBA" id="ARBA00011738"/>
    </source>
</evidence>
<sequence>MTTPNNPQPQSTAEPQPVPAVVEETSSSPPPESPQNQAVENPLAAELARVTQERDELRDKLQRTLADHVNFQKRARAQAELEIKYAVGPLAAELLQVVDNLERALDAVDASASDHPATASLRDGVAMVHKQLLDILNKHGVKPIVALHQPFDPHHHEALTNQPSSDHPAGTVLHEHRKGYLHHDRLLRPAQVVVACDPSQSV</sequence>
<evidence type="ECO:0000313" key="15">
    <source>
        <dbReference type="EMBL" id="ADV62155.1"/>
    </source>
</evidence>
<feature type="coiled-coil region" evidence="13">
    <location>
        <begin position="47"/>
        <end position="111"/>
    </location>
</feature>
<dbReference type="EMBL" id="CP002353">
    <property type="protein sequence ID" value="ADV62155.1"/>
    <property type="molecule type" value="Genomic_DNA"/>
</dbReference>
<dbReference type="CDD" id="cd00446">
    <property type="entry name" value="GrpE"/>
    <property type="match status" value="1"/>
</dbReference>
<dbReference type="PROSITE" id="PS01071">
    <property type="entry name" value="GRPE"/>
    <property type="match status" value="1"/>
</dbReference>
<dbReference type="Pfam" id="PF01025">
    <property type="entry name" value="GrpE"/>
    <property type="match status" value="1"/>
</dbReference>
<feature type="region of interest" description="Disordered" evidence="14">
    <location>
        <begin position="1"/>
        <end position="40"/>
    </location>
</feature>
<dbReference type="PANTHER" id="PTHR21237:SF23">
    <property type="entry name" value="GRPE PROTEIN HOMOLOG, MITOCHONDRIAL"/>
    <property type="match status" value="1"/>
</dbReference>
<comment type="subcellular location">
    <subcellularLocation>
        <location evidence="1 10">Cytoplasm</location>
    </subcellularLocation>
</comment>
<feature type="compositionally biased region" description="Polar residues" evidence="14">
    <location>
        <begin position="1"/>
        <end position="14"/>
    </location>
</feature>
<dbReference type="FunCoup" id="E8QZL9">
    <property type="interactions" value="462"/>
</dbReference>
<dbReference type="GO" id="GO:0042803">
    <property type="term" value="F:protein homodimerization activity"/>
    <property type="evidence" value="ECO:0007669"/>
    <property type="project" value="InterPro"/>
</dbReference>
<evidence type="ECO:0000256" key="10">
    <source>
        <dbReference type="HAMAP-Rule" id="MF_01151"/>
    </source>
</evidence>
<dbReference type="GO" id="GO:0005737">
    <property type="term" value="C:cytoplasm"/>
    <property type="evidence" value="ECO:0007669"/>
    <property type="project" value="UniProtKB-SubCell"/>
</dbReference>
<evidence type="ECO:0000256" key="6">
    <source>
        <dbReference type="ARBA" id="ARBA00023186"/>
    </source>
</evidence>
<dbReference type="PRINTS" id="PR00773">
    <property type="entry name" value="GRPEPROTEIN"/>
</dbReference>
<evidence type="ECO:0000256" key="14">
    <source>
        <dbReference type="SAM" id="MobiDB-lite"/>
    </source>
</evidence>
<dbReference type="InterPro" id="IPR009012">
    <property type="entry name" value="GrpE_head"/>
</dbReference>
<keyword evidence="4 10" id="KW-0963">Cytoplasm</keyword>
<dbReference type="AlphaFoldDB" id="E8QZL9"/>
<keyword evidence="5 10" id="KW-0346">Stress response</keyword>
<dbReference type="InParanoid" id="E8QZL9"/>
<evidence type="ECO:0000256" key="8">
    <source>
        <dbReference type="ARBA" id="ARBA00072274"/>
    </source>
</evidence>
<evidence type="ECO:0000256" key="11">
    <source>
        <dbReference type="RuleBase" id="RU000639"/>
    </source>
</evidence>
<dbReference type="PANTHER" id="PTHR21237">
    <property type="entry name" value="GRPE PROTEIN"/>
    <property type="match status" value="1"/>
</dbReference>
<dbReference type="InterPro" id="IPR013805">
    <property type="entry name" value="GrpE_CC"/>
</dbReference>
<dbReference type="InterPro" id="IPR000740">
    <property type="entry name" value="GrpE"/>
</dbReference>
<protein>
    <recommendedName>
        <fullName evidence="8 10">Protein GrpE</fullName>
    </recommendedName>
    <alternativeName>
        <fullName evidence="9 10">HSP-70 cofactor</fullName>
    </alternativeName>
</protein>
<dbReference type="KEGG" id="ipa:Isop_1571"/>
<dbReference type="HOGENOM" id="CLU_057217_0_2_0"/>
<dbReference type="GO" id="GO:0051087">
    <property type="term" value="F:protein-folding chaperone binding"/>
    <property type="evidence" value="ECO:0007669"/>
    <property type="project" value="InterPro"/>
</dbReference>
<evidence type="ECO:0000256" key="7">
    <source>
        <dbReference type="ARBA" id="ARBA00053401"/>
    </source>
</evidence>
<evidence type="ECO:0000256" key="13">
    <source>
        <dbReference type="SAM" id="Coils"/>
    </source>
</evidence>
<name>E8QZL9_ISOPI</name>
<reference evidence="15 16" key="2">
    <citation type="journal article" date="2011" name="Stand. Genomic Sci.">
        <title>Complete genome sequence of Isosphaera pallida type strain (IS1B).</title>
        <authorList>
            <consortium name="US DOE Joint Genome Institute (JGI-PGF)"/>
            <person name="Goker M."/>
            <person name="Cleland D."/>
            <person name="Saunders E."/>
            <person name="Lapidus A."/>
            <person name="Nolan M."/>
            <person name="Lucas S."/>
            <person name="Hammon N."/>
            <person name="Deshpande S."/>
            <person name="Cheng J.F."/>
            <person name="Tapia R."/>
            <person name="Han C."/>
            <person name="Goodwin L."/>
            <person name="Pitluck S."/>
            <person name="Liolios K."/>
            <person name="Pagani I."/>
            <person name="Ivanova N."/>
            <person name="Mavromatis K."/>
            <person name="Pati A."/>
            <person name="Chen A."/>
            <person name="Palaniappan K."/>
            <person name="Land M."/>
            <person name="Hauser L."/>
            <person name="Chang Y.J."/>
            <person name="Jeffries C.D."/>
            <person name="Detter J.C."/>
            <person name="Beck B."/>
            <person name="Woyke T."/>
            <person name="Bristow J."/>
            <person name="Eisen J.A."/>
            <person name="Markowitz V."/>
            <person name="Hugenholtz P."/>
            <person name="Kyrpides N.C."/>
            <person name="Klenk H.P."/>
        </authorList>
    </citation>
    <scope>NUCLEOTIDE SEQUENCE [LARGE SCALE GENOMIC DNA]</scope>
    <source>
        <strain evidence="16">ATCC 43644 / DSM 9630 / IS1B</strain>
    </source>
</reference>
<dbReference type="OrthoDB" id="9812586at2"/>
<dbReference type="Proteomes" id="UP000008631">
    <property type="component" value="Chromosome"/>
</dbReference>
<evidence type="ECO:0000313" key="16">
    <source>
        <dbReference type="Proteomes" id="UP000008631"/>
    </source>
</evidence>
<dbReference type="RefSeq" id="WP_013564443.1">
    <property type="nucleotide sequence ID" value="NC_014962.1"/>
</dbReference>
<proteinExistence type="inferred from homology"/>
<dbReference type="HAMAP" id="MF_01151">
    <property type="entry name" value="GrpE"/>
    <property type="match status" value="1"/>
</dbReference>
<evidence type="ECO:0000256" key="4">
    <source>
        <dbReference type="ARBA" id="ARBA00022490"/>
    </source>
</evidence>
<reference key="1">
    <citation type="submission" date="2010-11" db="EMBL/GenBank/DDBJ databases">
        <title>The complete sequence of chromosome of Isophaera pallida ATCC 43644.</title>
        <authorList>
            <consortium name="US DOE Joint Genome Institute (JGI-PGF)"/>
            <person name="Lucas S."/>
            <person name="Copeland A."/>
            <person name="Lapidus A."/>
            <person name="Bruce D."/>
            <person name="Goodwin L."/>
            <person name="Pitluck S."/>
            <person name="Kyrpides N."/>
            <person name="Mavromatis K."/>
            <person name="Pagani I."/>
            <person name="Ivanova N."/>
            <person name="Saunders E."/>
            <person name="Brettin T."/>
            <person name="Detter J.C."/>
            <person name="Han C."/>
            <person name="Tapia R."/>
            <person name="Land M."/>
            <person name="Hauser L."/>
            <person name="Markowitz V."/>
            <person name="Cheng J.-F."/>
            <person name="Hugenholtz P."/>
            <person name="Woyke T."/>
            <person name="Wu D."/>
            <person name="Eisen J.A."/>
        </authorList>
    </citation>
    <scope>NUCLEOTIDE SEQUENCE</scope>
    <source>
        <strain>ATCC 43644</strain>
    </source>
</reference>
<evidence type="ECO:0000256" key="2">
    <source>
        <dbReference type="ARBA" id="ARBA00009054"/>
    </source>
</evidence>
<accession>E8QZL9</accession>
<dbReference type="STRING" id="575540.Isop_1571"/>
<dbReference type="SUPFAM" id="SSF58014">
    <property type="entry name" value="Coiled-coil domain of nucleotide exchange factor GrpE"/>
    <property type="match status" value="1"/>
</dbReference>
<dbReference type="SUPFAM" id="SSF51064">
    <property type="entry name" value="Head domain of nucleotide exchange factor GrpE"/>
    <property type="match status" value="1"/>
</dbReference>
<keyword evidence="6 10" id="KW-0143">Chaperone</keyword>
<gene>
    <name evidence="10" type="primary">grpE</name>
    <name evidence="15" type="ordered locus">Isop_1571</name>
</gene>